<dbReference type="AlphaFoldDB" id="A0A382E938"/>
<organism evidence="1">
    <name type="scientific">marine metagenome</name>
    <dbReference type="NCBI Taxonomy" id="408172"/>
    <lineage>
        <taxon>unclassified sequences</taxon>
        <taxon>metagenomes</taxon>
        <taxon>ecological metagenomes</taxon>
    </lineage>
</organism>
<reference evidence="1" key="1">
    <citation type="submission" date="2018-05" db="EMBL/GenBank/DDBJ databases">
        <authorList>
            <person name="Lanie J.A."/>
            <person name="Ng W.-L."/>
            <person name="Kazmierczak K.M."/>
            <person name="Andrzejewski T.M."/>
            <person name="Davidsen T.M."/>
            <person name="Wayne K.J."/>
            <person name="Tettelin H."/>
            <person name="Glass J.I."/>
            <person name="Rusch D."/>
            <person name="Podicherti R."/>
            <person name="Tsui H.-C.T."/>
            <person name="Winkler M.E."/>
        </authorList>
    </citation>
    <scope>NUCLEOTIDE SEQUENCE</scope>
</reference>
<gene>
    <name evidence="1" type="ORF">METZ01_LOCUS200062</name>
</gene>
<name>A0A382E938_9ZZZZ</name>
<dbReference type="EMBL" id="UINC01043331">
    <property type="protein sequence ID" value="SVB47208.1"/>
    <property type="molecule type" value="Genomic_DNA"/>
</dbReference>
<sequence length="163" mass="18087">VPELYARSPPPATERAALALASVKYKFVEPSDRSSESRVVSAAATTFPEDEITSVVPTVNPYSITKLFVAMFVSYRICDCHRLMLYTELFIITHHCREKNYTTIKVFLNLNTVEFAEEGVILTRKLPLSISVANVASSEPIKTVPYCEILAAVPLCRSISSVL</sequence>
<feature type="non-terminal residue" evidence="1">
    <location>
        <position position="1"/>
    </location>
</feature>
<protein>
    <submittedName>
        <fullName evidence="1">Uncharacterized protein</fullName>
    </submittedName>
</protein>
<accession>A0A382E938</accession>
<evidence type="ECO:0000313" key="1">
    <source>
        <dbReference type="EMBL" id="SVB47208.1"/>
    </source>
</evidence>
<proteinExistence type="predicted"/>